<keyword evidence="3 9" id="KW-1134">Transmembrane beta strand</keyword>
<keyword evidence="5 9" id="KW-0472">Membrane</keyword>
<proteinExistence type="inferred from homology"/>
<dbReference type="GO" id="GO:0015562">
    <property type="term" value="F:efflux transmembrane transporter activity"/>
    <property type="evidence" value="ECO:0007669"/>
    <property type="project" value="InterPro"/>
</dbReference>
<dbReference type="NCBIfam" id="TIGR01845">
    <property type="entry name" value="outer_NodT"/>
    <property type="match status" value="1"/>
</dbReference>
<organism evidence="11 12">
    <name type="scientific">Pseudomonas psychrophila</name>
    <dbReference type="NCBI Taxonomy" id="122355"/>
    <lineage>
        <taxon>Bacteria</taxon>
        <taxon>Pseudomonadati</taxon>
        <taxon>Pseudomonadota</taxon>
        <taxon>Gammaproteobacteria</taxon>
        <taxon>Pseudomonadales</taxon>
        <taxon>Pseudomonadaceae</taxon>
        <taxon>Pseudomonas</taxon>
    </lineage>
</organism>
<keyword evidence="9" id="KW-0732">Signal</keyword>
<dbReference type="PANTHER" id="PTHR30203">
    <property type="entry name" value="OUTER MEMBRANE CATION EFFLUX PROTEIN"/>
    <property type="match status" value="1"/>
</dbReference>
<keyword evidence="6 9" id="KW-0564">Palmitate</keyword>
<dbReference type="Proteomes" id="UP000658390">
    <property type="component" value="Unassembled WGS sequence"/>
</dbReference>
<evidence type="ECO:0000256" key="4">
    <source>
        <dbReference type="ARBA" id="ARBA00022692"/>
    </source>
</evidence>
<dbReference type="AlphaFoldDB" id="A0A8I1FVQ6"/>
<dbReference type="EMBL" id="JAEKCZ010000041">
    <property type="protein sequence ID" value="MBJ2259939.1"/>
    <property type="molecule type" value="Genomic_DNA"/>
</dbReference>
<dbReference type="InterPro" id="IPR003423">
    <property type="entry name" value="OMP_efflux"/>
</dbReference>
<dbReference type="GO" id="GO:0009279">
    <property type="term" value="C:cell outer membrane"/>
    <property type="evidence" value="ECO:0007669"/>
    <property type="project" value="UniProtKB-SubCell"/>
</dbReference>
<evidence type="ECO:0000256" key="3">
    <source>
        <dbReference type="ARBA" id="ARBA00022452"/>
    </source>
</evidence>
<feature type="signal peptide" evidence="9">
    <location>
        <begin position="1"/>
        <end position="24"/>
    </location>
</feature>
<comment type="subcellular location">
    <subcellularLocation>
        <location evidence="1 9">Cell outer membrane</location>
        <topology evidence="1 9">Lipid-anchor</topology>
    </subcellularLocation>
</comment>
<comment type="similarity">
    <text evidence="2 9">Belongs to the outer membrane factor (OMF) (TC 1.B.17) family.</text>
</comment>
<dbReference type="Gene3D" id="2.20.200.10">
    <property type="entry name" value="Outer membrane efflux proteins (OEP)"/>
    <property type="match status" value="1"/>
</dbReference>
<accession>A0A8I1FVQ6</accession>
<evidence type="ECO:0000313" key="12">
    <source>
        <dbReference type="Proteomes" id="UP000658390"/>
    </source>
</evidence>
<dbReference type="Pfam" id="PF02321">
    <property type="entry name" value="OEP"/>
    <property type="match status" value="2"/>
</dbReference>
<keyword evidence="7" id="KW-0998">Cell outer membrane</keyword>
<evidence type="ECO:0000313" key="11">
    <source>
        <dbReference type="EMBL" id="MBJ2259939.1"/>
    </source>
</evidence>
<keyword evidence="8 9" id="KW-0449">Lipoprotein</keyword>
<name>A0A8I1FVQ6_9PSED</name>
<dbReference type="Gene3D" id="1.20.1600.10">
    <property type="entry name" value="Outer membrane efflux proteins (OEP)"/>
    <property type="match status" value="1"/>
</dbReference>
<evidence type="ECO:0000256" key="8">
    <source>
        <dbReference type="ARBA" id="ARBA00023288"/>
    </source>
</evidence>
<dbReference type="RefSeq" id="WP_011013235.1">
    <property type="nucleotide sequence ID" value="NZ_JAEKCZ010000041.1"/>
</dbReference>
<dbReference type="InterPro" id="IPR010131">
    <property type="entry name" value="MdtP/NodT-like"/>
</dbReference>
<dbReference type="SUPFAM" id="SSF56954">
    <property type="entry name" value="Outer membrane efflux proteins (OEP)"/>
    <property type="match status" value="1"/>
</dbReference>
<feature type="compositionally biased region" description="Low complexity" evidence="10">
    <location>
        <begin position="119"/>
        <end position="129"/>
    </location>
</feature>
<feature type="region of interest" description="Disordered" evidence="10">
    <location>
        <begin position="104"/>
        <end position="129"/>
    </location>
</feature>
<reference evidence="11" key="1">
    <citation type="submission" date="2020-12" db="EMBL/GenBank/DDBJ databases">
        <title>Antibiotic resistance and phylogeny of Pseudomonas spp. isolated over three decades from chicken meat in the Norwegian food chain.</title>
        <authorList>
            <person name="Moen B."/>
        </authorList>
    </citation>
    <scope>NUCLEOTIDE SEQUENCE</scope>
    <source>
        <strain evidence="11">MF6762</strain>
    </source>
</reference>
<evidence type="ECO:0000256" key="1">
    <source>
        <dbReference type="ARBA" id="ARBA00004459"/>
    </source>
</evidence>
<keyword evidence="4 9" id="KW-0812">Transmembrane</keyword>
<sequence length="475" mass="51277">MQPIVLFRPALLVLTLTVAGCSLAPNYQRPEAPVAASWTPTVEATGSFAADVLDWKTFIIDPQLHRVVDAALSNNRSLRQALLDIEAARAQYRVQRADRLPSINANATGSRQRLPADLSSSGRSDVSSSYQVGPGLTEYEVDLFGRVRNLSESALETYLATEEATRATQVSLIAEVIEAYLTRDGAQRRLALVEQTLKTREDSLELISRRRQAGTATALDYQEALGLAEQAKAERESTLRLLQQTDNALVLLVGTPDANSLLPAAPRDSLLVLQDIAPGTPSTLIERRPDILASEHRLKARNADIGAARAAFFPRLSLTGSVGSSSTELSGLFDGGSRAWSFAPSLSLPIFAGGRNRANLDLAEVRKDAAVAAYEGTIQVAFREVADALTATDTLRREEAARRALADSSVAAMTLAKARYDGGVDDYLRYLDAQRSTFGNQVTLIQISTERQIALVDLFKSLGGGWEESPAGVQP</sequence>
<evidence type="ECO:0000256" key="7">
    <source>
        <dbReference type="ARBA" id="ARBA00023237"/>
    </source>
</evidence>
<gene>
    <name evidence="11" type="ORF">JFT45_25915</name>
</gene>
<evidence type="ECO:0000256" key="9">
    <source>
        <dbReference type="RuleBase" id="RU362097"/>
    </source>
</evidence>
<comment type="caution">
    <text evidence="11">The sequence shown here is derived from an EMBL/GenBank/DDBJ whole genome shotgun (WGS) entry which is preliminary data.</text>
</comment>
<evidence type="ECO:0000256" key="6">
    <source>
        <dbReference type="ARBA" id="ARBA00023139"/>
    </source>
</evidence>
<feature type="chain" id="PRO_5034988227" evidence="9">
    <location>
        <begin position="25"/>
        <end position="475"/>
    </location>
</feature>
<protein>
    <submittedName>
        <fullName evidence="11">Efflux transporter outer membrane subunit</fullName>
    </submittedName>
</protein>
<evidence type="ECO:0000256" key="5">
    <source>
        <dbReference type="ARBA" id="ARBA00023136"/>
    </source>
</evidence>
<evidence type="ECO:0000256" key="10">
    <source>
        <dbReference type="SAM" id="MobiDB-lite"/>
    </source>
</evidence>
<dbReference type="PANTHER" id="PTHR30203:SF32">
    <property type="entry name" value="CATION EFFLUX SYSTEM PROTEIN CUSC"/>
    <property type="match status" value="1"/>
</dbReference>
<evidence type="ECO:0000256" key="2">
    <source>
        <dbReference type="ARBA" id="ARBA00007613"/>
    </source>
</evidence>